<gene>
    <name evidence="2" type="ORF">PFISCL1PPCAC_21678</name>
</gene>
<keyword evidence="3" id="KW-1185">Reference proteome</keyword>
<evidence type="ECO:0000313" key="3">
    <source>
        <dbReference type="Proteomes" id="UP001432322"/>
    </source>
</evidence>
<reference evidence="2" key="1">
    <citation type="submission" date="2023-10" db="EMBL/GenBank/DDBJ databases">
        <title>Genome assembly of Pristionchus species.</title>
        <authorList>
            <person name="Yoshida K."/>
            <person name="Sommer R.J."/>
        </authorList>
    </citation>
    <scope>NUCLEOTIDE SEQUENCE</scope>
    <source>
        <strain evidence="2">RS5133</strain>
    </source>
</reference>
<dbReference type="AlphaFoldDB" id="A0AAV5WHJ9"/>
<organism evidence="2 3">
    <name type="scientific">Pristionchus fissidentatus</name>
    <dbReference type="NCBI Taxonomy" id="1538716"/>
    <lineage>
        <taxon>Eukaryota</taxon>
        <taxon>Metazoa</taxon>
        <taxon>Ecdysozoa</taxon>
        <taxon>Nematoda</taxon>
        <taxon>Chromadorea</taxon>
        <taxon>Rhabditida</taxon>
        <taxon>Rhabditina</taxon>
        <taxon>Diplogasteromorpha</taxon>
        <taxon>Diplogasteroidea</taxon>
        <taxon>Neodiplogasteridae</taxon>
        <taxon>Pristionchus</taxon>
    </lineage>
</organism>
<protein>
    <submittedName>
        <fullName evidence="2">Uncharacterized protein</fullName>
    </submittedName>
</protein>
<dbReference type="EMBL" id="BTSY01000005">
    <property type="protein sequence ID" value="GMT30381.1"/>
    <property type="molecule type" value="Genomic_DNA"/>
</dbReference>
<feature type="compositionally biased region" description="Low complexity" evidence="1">
    <location>
        <begin position="1"/>
        <end position="25"/>
    </location>
</feature>
<evidence type="ECO:0000313" key="2">
    <source>
        <dbReference type="EMBL" id="GMT30381.1"/>
    </source>
</evidence>
<feature type="non-terminal residue" evidence="2">
    <location>
        <position position="1"/>
    </location>
</feature>
<comment type="caution">
    <text evidence="2">The sequence shown here is derived from an EMBL/GenBank/DDBJ whole genome shotgun (WGS) entry which is preliminary data.</text>
</comment>
<proteinExistence type="predicted"/>
<dbReference type="Proteomes" id="UP001432322">
    <property type="component" value="Unassembled WGS sequence"/>
</dbReference>
<sequence length="71" mass="7669">SDTCKSSGISSTSSSSSHSFTTRVVGTKKKRGKTPPKNFKYYAVPDNLLRPQTNYTGKPETISPAGSKMKL</sequence>
<evidence type="ECO:0000256" key="1">
    <source>
        <dbReference type="SAM" id="MobiDB-lite"/>
    </source>
</evidence>
<name>A0AAV5WHJ9_9BILA</name>
<accession>A0AAV5WHJ9</accession>
<feature type="region of interest" description="Disordered" evidence="1">
    <location>
        <begin position="1"/>
        <end position="71"/>
    </location>
</feature>